<feature type="compositionally biased region" description="Basic and acidic residues" evidence="1">
    <location>
        <begin position="89"/>
        <end position="98"/>
    </location>
</feature>
<dbReference type="EMBL" id="JARK01001512">
    <property type="protein sequence ID" value="EYB94029.1"/>
    <property type="molecule type" value="Genomic_DNA"/>
</dbReference>
<accession>A0A016SUQ9</accession>
<proteinExistence type="predicted"/>
<dbReference type="AlphaFoldDB" id="A0A016SUQ9"/>
<dbReference type="OrthoDB" id="5873279at2759"/>
<name>A0A016SUQ9_9BILA</name>
<evidence type="ECO:0000256" key="1">
    <source>
        <dbReference type="SAM" id="MobiDB-lite"/>
    </source>
</evidence>
<feature type="region of interest" description="Disordered" evidence="1">
    <location>
        <begin position="86"/>
        <end position="140"/>
    </location>
</feature>
<evidence type="ECO:0000313" key="3">
    <source>
        <dbReference type="Proteomes" id="UP000024635"/>
    </source>
</evidence>
<reference evidence="3" key="1">
    <citation type="journal article" date="2015" name="Nat. Genet.">
        <title>The genome and transcriptome of the zoonotic hookworm Ancylostoma ceylanicum identify infection-specific gene families.</title>
        <authorList>
            <person name="Schwarz E.M."/>
            <person name="Hu Y."/>
            <person name="Antoshechkin I."/>
            <person name="Miller M.M."/>
            <person name="Sternberg P.W."/>
            <person name="Aroian R.V."/>
        </authorList>
    </citation>
    <scope>NUCLEOTIDE SEQUENCE</scope>
    <source>
        <strain evidence="3">HY135</strain>
    </source>
</reference>
<gene>
    <name evidence="2" type="primary">Acey_s0176.g539</name>
    <name evidence="2" type="ORF">Y032_0176g539</name>
</gene>
<protein>
    <submittedName>
        <fullName evidence="2">Uncharacterized protein</fullName>
    </submittedName>
</protein>
<evidence type="ECO:0000313" key="2">
    <source>
        <dbReference type="EMBL" id="EYB94029.1"/>
    </source>
</evidence>
<keyword evidence="3" id="KW-1185">Reference proteome</keyword>
<sequence>MGVSVLEEGKSMFLLRSPVEEFLIWWDVHFSENVILTDRDVYFTILFCENQMCLLHRDHSSQNHHNSLHLVNSAHGLVQLLSNTLSRDSSTRKMDSKAKVPGNKSATPSTDNIPPKSAGASKASPDRKLAGRSPMRRENGITDVVSKGADTCGDRTCGHDGDFSTYACITPGRGLVINEDKQTQTSLEDFCLENEQASSDMCSSVELHCRDYPKKSFKRRIRDYIYDEDHGLCYADDLSGEEYDTDEYENAKAYLEYEAQFDDLRTEFSIDDVTDPDKLLDEWENVEFTAPAMFSTQNRLSMLPFDDDLESLYSKAEDIFKRMNVQGQEKGHVEVLREMSERIKAHSVEEEQVISRQSSSPKEDFLRNPNCATPMNSPPPHSALISSPECQEEGDGGNRLGTITEYSIRDEGFAGEAFVPHGSDLQKENDFEADWEQPRSLNLSNSRILGHHGESLITQGDDIALFEHGTAVYMSPPTPGQKQRKINKIDKLVDRTKWLPYSCSAYSRTPIYYSGIRHVLTDHRAKIAKNQ</sequence>
<feature type="compositionally biased region" description="Basic and acidic residues" evidence="1">
    <location>
        <begin position="124"/>
        <end position="140"/>
    </location>
</feature>
<dbReference type="Proteomes" id="UP000024635">
    <property type="component" value="Unassembled WGS sequence"/>
</dbReference>
<comment type="caution">
    <text evidence="2">The sequence shown here is derived from an EMBL/GenBank/DDBJ whole genome shotgun (WGS) entry which is preliminary data.</text>
</comment>
<organism evidence="2 3">
    <name type="scientific">Ancylostoma ceylanicum</name>
    <dbReference type="NCBI Taxonomy" id="53326"/>
    <lineage>
        <taxon>Eukaryota</taxon>
        <taxon>Metazoa</taxon>
        <taxon>Ecdysozoa</taxon>
        <taxon>Nematoda</taxon>
        <taxon>Chromadorea</taxon>
        <taxon>Rhabditida</taxon>
        <taxon>Rhabditina</taxon>
        <taxon>Rhabditomorpha</taxon>
        <taxon>Strongyloidea</taxon>
        <taxon>Ancylostomatidae</taxon>
        <taxon>Ancylostomatinae</taxon>
        <taxon>Ancylostoma</taxon>
    </lineage>
</organism>
<dbReference type="STRING" id="53326.A0A016SUQ9"/>